<dbReference type="InterPro" id="IPR045863">
    <property type="entry name" value="CorA_TM1_TM2"/>
</dbReference>
<evidence type="ECO:0000256" key="3">
    <source>
        <dbReference type="ARBA" id="ARBA00022989"/>
    </source>
</evidence>
<dbReference type="AlphaFoldDB" id="A0A2J6PIP0"/>
<dbReference type="Pfam" id="PF01544">
    <property type="entry name" value="CorA"/>
    <property type="match status" value="1"/>
</dbReference>
<gene>
    <name evidence="6" type="ORF">NA56DRAFT_665176</name>
</gene>
<evidence type="ECO:0000256" key="4">
    <source>
        <dbReference type="ARBA" id="ARBA00023136"/>
    </source>
</evidence>
<sequence>MAIDSATKLQPAPTFSHNIQVHETYISRIQSLLAERPHIKWSLESKGSYLTKVAYTNTLENYRITSPEDLIAQSADLKESHELSICIIENISPEYVEALGTKWGIDPMFFIEHATNPDKDKLWWSKEWDWSPPDHSSSEGRDESHAPKDLLASRAPSFLKDSSGHLDGVFEYHNEIPGLEPSAIEKLNSSPNFIYRHCFKDKKWPMQSNTRISYCRPNIWMLSCLWEENLRYLDKEIKRISFREIRNPKLEINSELHDRREDLARIKEGLIETAMYVPAEVKEYFARHPLWTTSSRIRIIGIENWKRLIEEATKLEAFLMETFQLFMSSVSVQDSRLSIKQSRLSIDQAQRGSQLTFLAFIYVPLSFVTGIFGMNIQQINGSGLNIWVCFVALVPVIFVTVLLFLAVKLYGNRKGARKMLAYYPDV</sequence>
<evidence type="ECO:0000256" key="2">
    <source>
        <dbReference type="ARBA" id="ARBA00022692"/>
    </source>
</evidence>
<dbReference type="GO" id="GO:0046873">
    <property type="term" value="F:metal ion transmembrane transporter activity"/>
    <property type="evidence" value="ECO:0007669"/>
    <property type="project" value="InterPro"/>
</dbReference>
<proteinExistence type="predicted"/>
<keyword evidence="4 5" id="KW-0472">Membrane</keyword>
<evidence type="ECO:0000313" key="6">
    <source>
        <dbReference type="EMBL" id="PMD13915.1"/>
    </source>
</evidence>
<dbReference type="STRING" id="1745343.A0A2J6PIP0"/>
<dbReference type="GO" id="GO:0016020">
    <property type="term" value="C:membrane"/>
    <property type="evidence" value="ECO:0007669"/>
    <property type="project" value="UniProtKB-SubCell"/>
</dbReference>
<dbReference type="SUPFAM" id="SSF144083">
    <property type="entry name" value="Magnesium transport protein CorA, transmembrane region"/>
    <property type="match status" value="1"/>
</dbReference>
<dbReference type="EMBL" id="KZ613526">
    <property type="protein sequence ID" value="PMD13915.1"/>
    <property type="molecule type" value="Genomic_DNA"/>
</dbReference>
<name>A0A2J6PIP0_9HELO</name>
<keyword evidence="2 5" id="KW-0812">Transmembrane</keyword>
<evidence type="ECO:0008006" key="8">
    <source>
        <dbReference type="Google" id="ProtNLM"/>
    </source>
</evidence>
<accession>A0A2J6PIP0</accession>
<dbReference type="OrthoDB" id="3231000at2759"/>
<evidence type="ECO:0000313" key="7">
    <source>
        <dbReference type="Proteomes" id="UP000235672"/>
    </source>
</evidence>
<reference evidence="6 7" key="1">
    <citation type="submission" date="2016-05" db="EMBL/GenBank/DDBJ databases">
        <title>A degradative enzymes factory behind the ericoid mycorrhizal symbiosis.</title>
        <authorList>
            <consortium name="DOE Joint Genome Institute"/>
            <person name="Martino E."/>
            <person name="Morin E."/>
            <person name="Grelet G."/>
            <person name="Kuo A."/>
            <person name="Kohler A."/>
            <person name="Daghino S."/>
            <person name="Barry K."/>
            <person name="Choi C."/>
            <person name="Cichocki N."/>
            <person name="Clum A."/>
            <person name="Copeland A."/>
            <person name="Hainaut M."/>
            <person name="Haridas S."/>
            <person name="Labutti K."/>
            <person name="Lindquist E."/>
            <person name="Lipzen A."/>
            <person name="Khouja H.-R."/>
            <person name="Murat C."/>
            <person name="Ohm R."/>
            <person name="Olson A."/>
            <person name="Spatafora J."/>
            <person name="Veneault-Fourrey C."/>
            <person name="Henrissat B."/>
            <person name="Grigoriev I."/>
            <person name="Martin F."/>
            <person name="Perotto S."/>
        </authorList>
    </citation>
    <scope>NUCLEOTIDE SEQUENCE [LARGE SCALE GENOMIC DNA]</scope>
    <source>
        <strain evidence="6 7">UAMH 7357</strain>
    </source>
</reference>
<evidence type="ECO:0000256" key="5">
    <source>
        <dbReference type="SAM" id="Phobius"/>
    </source>
</evidence>
<dbReference type="Proteomes" id="UP000235672">
    <property type="component" value="Unassembled WGS sequence"/>
</dbReference>
<keyword evidence="7" id="KW-1185">Reference proteome</keyword>
<keyword evidence="3 5" id="KW-1133">Transmembrane helix</keyword>
<feature type="transmembrane region" description="Helical" evidence="5">
    <location>
        <begin position="355"/>
        <end position="372"/>
    </location>
</feature>
<evidence type="ECO:0000256" key="1">
    <source>
        <dbReference type="ARBA" id="ARBA00004141"/>
    </source>
</evidence>
<dbReference type="Gene3D" id="1.20.58.340">
    <property type="entry name" value="Magnesium transport protein CorA, transmembrane region"/>
    <property type="match status" value="1"/>
</dbReference>
<comment type="subcellular location">
    <subcellularLocation>
        <location evidence="1">Membrane</location>
        <topology evidence="1">Multi-pass membrane protein</topology>
    </subcellularLocation>
</comment>
<dbReference type="InterPro" id="IPR002523">
    <property type="entry name" value="MgTranspt_CorA/ZnTranspt_ZntB"/>
</dbReference>
<organism evidence="6 7">
    <name type="scientific">Hyaloscypha hepaticicola</name>
    <dbReference type="NCBI Taxonomy" id="2082293"/>
    <lineage>
        <taxon>Eukaryota</taxon>
        <taxon>Fungi</taxon>
        <taxon>Dikarya</taxon>
        <taxon>Ascomycota</taxon>
        <taxon>Pezizomycotina</taxon>
        <taxon>Leotiomycetes</taxon>
        <taxon>Helotiales</taxon>
        <taxon>Hyaloscyphaceae</taxon>
        <taxon>Hyaloscypha</taxon>
    </lineage>
</organism>
<protein>
    <recommendedName>
        <fullName evidence="8">Cora-domain-containing protein</fullName>
    </recommendedName>
</protein>
<feature type="transmembrane region" description="Helical" evidence="5">
    <location>
        <begin position="384"/>
        <end position="410"/>
    </location>
</feature>